<dbReference type="OrthoDB" id="9799347at2"/>
<dbReference type="EMBL" id="MCGG01000029">
    <property type="protein sequence ID" value="OEJ66703.1"/>
    <property type="molecule type" value="Genomic_DNA"/>
</dbReference>
<keyword evidence="8" id="KW-1185">Reference proteome</keyword>
<dbReference type="PROSITE" id="PS51352">
    <property type="entry name" value="THIOREDOXIN_2"/>
    <property type="match status" value="1"/>
</dbReference>
<dbReference type="STRING" id="28181.BEN30_11520"/>
<dbReference type="InterPro" id="IPR050553">
    <property type="entry name" value="Thioredoxin_ResA/DsbE_sf"/>
</dbReference>
<feature type="domain" description="Thioredoxin" evidence="6">
    <location>
        <begin position="29"/>
        <end position="170"/>
    </location>
</feature>
<evidence type="ECO:0000256" key="3">
    <source>
        <dbReference type="ARBA" id="ARBA00023157"/>
    </source>
</evidence>
<dbReference type="RefSeq" id="WP_069958223.1">
    <property type="nucleotide sequence ID" value="NZ_MCGG01000029.1"/>
</dbReference>
<dbReference type="AlphaFoldDB" id="A0A1E5Q6R5"/>
<dbReference type="InterPro" id="IPR000866">
    <property type="entry name" value="AhpC/TSA"/>
</dbReference>
<dbReference type="CDD" id="cd02966">
    <property type="entry name" value="TlpA_like_family"/>
    <property type="match status" value="1"/>
</dbReference>
<keyword evidence="5" id="KW-0732">Signal</keyword>
<dbReference type="Pfam" id="PF00578">
    <property type="entry name" value="AhpC-TSA"/>
    <property type="match status" value="1"/>
</dbReference>
<protein>
    <recommendedName>
        <fullName evidence="6">Thioredoxin domain-containing protein</fullName>
    </recommendedName>
</protein>
<dbReference type="PANTHER" id="PTHR42852:SF6">
    <property type="entry name" value="THIOL:DISULFIDE INTERCHANGE PROTEIN DSBE"/>
    <property type="match status" value="1"/>
</dbReference>
<reference evidence="8" key="1">
    <citation type="submission" date="2016-07" db="EMBL/GenBank/DDBJ databases">
        <authorList>
            <person name="Florea S."/>
            <person name="Webb J.S."/>
            <person name="Jaromczyk J."/>
            <person name="Schardl C.L."/>
        </authorList>
    </citation>
    <scope>NUCLEOTIDE SEQUENCE [LARGE SCALE GENOMIC DNA]</scope>
    <source>
        <strain evidence="8">MV-1</strain>
    </source>
</reference>
<evidence type="ECO:0000256" key="4">
    <source>
        <dbReference type="ARBA" id="ARBA00023284"/>
    </source>
</evidence>
<dbReference type="PANTHER" id="PTHR42852">
    <property type="entry name" value="THIOL:DISULFIDE INTERCHANGE PROTEIN DSBE"/>
    <property type="match status" value="1"/>
</dbReference>
<accession>A0A1E5Q6R5</accession>
<dbReference type="GO" id="GO:0030313">
    <property type="term" value="C:cell envelope"/>
    <property type="evidence" value="ECO:0007669"/>
    <property type="project" value="UniProtKB-SubCell"/>
</dbReference>
<dbReference type="GO" id="GO:0015036">
    <property type="term" value="F:disulfide oxidoreductase activity"/>
    <property type="evidence" value="ECO:0007669"/>
    <property type="project" value="UniProtKB-ARBA"/>
</dbReference>
<keyword evidence="2" id="KW-0201">Cytochrome c-type biogenesis</keyword>
<feature type="signal peptide" evidence="5">
    <location>
        <begin position="1"/>
        <end position="24"/>
    </location>
</feature>
<dbReference type="InterPro" id="IPR013766">
    <property type="entry name" value="Thioredoxin_domain"/>
</dbReference>
<organism evidence="7 8">
    <name type="scientific">Magnetovibrio blakemorei</name>
    <dbReference type="NCBI Taxonomy" id="28181"/>
    <lineage>
        <taxon>Bacteria</taxon>
        <taxon>Pseudomonadati</taxon>
        <taxon>Pseudomonadota</taxon>
        <taxon>Alphaproteobacteria</taxon>
        <taxon>Rhodospirillales</taxon>
        <taxon>Magnetovibrionaceae</taxon>
        <taxon>Magnetovibrio</taxon>
    </lineage>
</organism>
<comment type="caution">
    <text evidence="7">The sequence shown here is derived from an EMBL/GenBank/DDBJ whole genome shotgun (WGS) entry which is preliminary data.</text>
</comment>
<comment type="subcellular location">
    <subcellularLocation>
        <location evidence="1">Cell envelope</location>
    </subcellularLocation>
</comment>
<keyword evidence="4" id="KW-0676">Redox-active center</keyword>
<evidence type="ECO:0000256" key="5">
    <source>
        <dbReference type="SAM" id="SignalP"/>
    </source>
</evidence>
<evidence type="ECO:0000313" key="8">
    <source>
        <dbReference type="Proteomes" id="UP000095347"/>
    </source>
</evidence>
<evidence type="ECO:0000313" key="7">
    <source>
        <dbReference type="EMBL" id="OEJ66703.1"/>
    </source>
</evidence>
<feature type="chain" id="PRO_5009184077" description="Thioredoxin domain-containing protein" evidence="5">
    <location>
        <begin position="25"/>
        <end position="170"/>
    </location>
</feature>
<evidence type="ECO:0000256" key="2">
    <source>
        <dbReference type="ARBA" id="ARBA00022748"/>
    </source>
</evidence>
<dbReference type="Proteomes" id="UP000095347">
    <property type="component" value="Unassembled WGS sequence"/>
</dbReference>
<gene>
    <name evidence="7" type="ORF">BEN30_11520</name>
</gene>
<evidence type="ECO:0000259" key="6">
    <source>
        <dbReference type="PROSITE" id="PS51352"/>
    </source>
</evidence>
<dbReference type="SUPFAM" id="SSF52833">
    <property type="entry name" value="Thioredoxin-like"/>
    <property type="match status" value="1"/>
</dbReference>
<keyword evidence="3" id="KW-1015">Disulfide bond</keyword>
<proteinExistence type="predicted"/>
<dbReference type="InterPro" id="IPR017937">
    <property type="entry name" value="Thioredoxin_CS"/>
</dbReference>
<evidence type="ECO:0000256" key="1">
    <source>
        <dbReference type="ARBA" id="ARBA00004196"/>
    </source>
</evidence>
<dbReference type="GO" id="GO:0017004">
    <property type="term" value="P:cytochrome complex assembly"/>
    <property type="evidence" value="ECO:0007669"/>
    <property type="project" value="UniProtKB-KW"/>
</dbReference>
<dbReference type="PROSITE" id="PS00194">
    <property type="entry name" value="THIOREDOXIN_1"/>
    <property type="match status" value="1"/>
</dbReference>
<name>A0A1E5Q6R5_9PROT</name>
<dbReference type="InterPro" id="IPR036249">
    <property type="entry name" value="Thioredoxin-like_sf"/>
</dbReference>
<sequence length="170" mass="18315">MTNKLTILALIFAALLAFAPPSWAAGNHPAQAGALMDARLTDIHGKVHTLSEWKGKVIMLNFFATWCAPCQAEIRDLKKWHKAHKTEGLQVIGVGLDDPHKLSNFANSLEIPYPVLTSGTAGSAIMAAWGNALGEVPYTVIIAPDGSIPYVQRGTFSEAALNRFVVPLLK</sequence>
<dbReference type="GO" id="GO:0016209">
    <property type="term" value="F:antioxidant activity"/>
    <property type="evidence" value="ECO:0007669"/>
    <property type="project" value="InterPro"/>
</dbReference>
<dbReference type="Gene3D" id="3.40.30.10">
    <property type="entry name" value="Glutaredoxin"/>
    <property type="match status" value="1"/>
</dbReference>